<dbReference type="AlphaFoldDB" id="A0A0B2ULI7"/>
<keyword evidence="7" id="KW-0539">Nucleus</keyword>
<feature type="domain" description="K Homology" evidence="14">
    <location>
        <begin position="101"/>
        <end position="173"/>
    </location>
</feature>
<keyword evidence="4" id="KW-0690">Ribosome biogenesis</keyword>
<protein>
    <recommendedName>
        <fullName evidence="3">KRR1 small subunit processome component</fullName>
    </recommendedName>
    <alternativeName>
        <fullName evidence="12">KRR-R motif-containing protein 1</fullName>
    </alternativeName>
    <alternativeName>
        <fullName evidence="11">Ribosomal RNA assembly protein KRR1</fullName>
    </alternativeName>
</protein>
<dbReference type="Gene3D" id="3.30.1370.10">
    <property type="entry name" value="K Homology domain, type 1"/>
    <property type="match status" value="2"/>
</dbReference>
<evidence type="ECO:0000256" key="1">
    <source>
        <dbReference type="ARBA" id="ARBA00004604"/>
    </source>
</evidence>
<dbReference type="VEuPathDB" id="MicrosporidiaDB:M896_040980"/>
<comment type="subunit">
    <text evidence="10">Component of the ribosomal small subunit (SSU) processome composed of at least 40 protein subunits and snoRNA U3. Interacts with snoRNA U3. Interacts with MPP10, KRI1 and with ribosomal proteins RPS1A, RPS4A, RPS4B, RPS8A, RPS8B, RPS11A, RPS11B, RPS13, RPS24, RPS25, RPL4A, RPL7B, RPL8, RPL23, RPL25 and RPL28.</text>
</comment>
<evidence type="ECO:0000313" key="16">
    <source>
        <dbReference type="Proteomes" id="UP000031056"/>
    </source>
</evidence>
<dbReference type="InterPro" id="IPR048549">
    <property type="entry name" value="KRR1-like_KH2_euk"/>
</dbReference>
<keyword evidence="16" id="KW-1185">Reference proteome</keyword>
<organism evidence="15 16">
    <name type="scientific">Ordospora colligata OC4</name>
    <dbReference type="NCBI Taxonomy" id="1354746"/>
    <lineage>
        <taxon>Eukaryota</taxon>
        <taxon>Fungi</taxon>
        <taxon>Fungi incertae sedis</taxon>
        <taxon>Microsporidia</taxon>
        <taxon>Ordosporidae</taxon>
        <taxon>Ordospora</taxon>
    </lineage>
</organism>
<dbReference type="GO" id="GO:0000447">
    <property type="term" value="P:endonucleolytic cleavage in ITS1 to separate SSU-rRNA from 5.8S rRNA and LSU-rRNA from tricistronic rRNA transcript (SSU-rRNA, 5.8S rRNA, LSU-rRNA)"/>
    <property type="evidence" value="ECO:0007669"/>
    <property type="project" value="EnsemblFungi"/>
</dbReference>
<dbReference type="HOGENOM" id="CLU_040185_1_0_1"/>
<keyword evidence="5" id="KW-0698">rRNA processing</keyword>
<dbReference type="InterPro" id="IPR004087">
    <property type="entry name" value="KH_dom"/>
</dbReference>
<dbReference type="InterPro" id="IPR036612">
    <property type="entry name" value="KH_dom_type_1_sf"/>
</dbReference>
<evidence type="ECO:0000256" key="7">
    <source>
        <dbReference type="ARBA" id="ARBA00023242"/>
    </source>
</evidence>
<dbReference type="SUPFAM" id="SSF54791">
    <property type="entry name" value="Eukaryotic type KH-domain (KH-domain type I)"/>
    <property type="match status" value="1"/>
</dbReference>
<dbReference type="CDD" id="cd22394">
    <property type="entry name" value="KH-I_KRR1_rpt2"/>
    <property type="match status" value="1"/>
</dbReference>
<evidence type="ECO:0000313" key="15">
    <source>
        <dbReference type="EMBL" id="KHN69902.1"/>
    </source>
</evidence>
<dbReference type="STRING" id="1354746.A0A0B2ULI7"/>
<dbReference type="OrthoDB" id="441223at2759"/>
<dbReference type="GO" id="GO:0030688">
    <property type="term" value="C:preribosome, small subunit precursor"/>
    <property type="evidence" value="ECO:0007669"/>
    <property type="project" value="EnsemblFungi"/>
</dbReference>
<dbReference type="Proteomes" id="UP000031056">
    <property type="component" value="Unassembled WGS sequence"/>
</dbReference>
<dbReference type="PANTHER" id="PTHR12581:SF0">
    <property type="entry name" value="KRR1 SMALL SUBUNIT PROCESSOME COMPONENT HOMOLOG"/>
    <property type="match status" value="1"/>
</dbReference>
<dbReference type="InterPro" id="IPR041174">
    <property type="entry name" value="KRR1-like_KH1"/>
</dbReference>
<keyword evidence="8" id="KW-0687">Ribonucleoprotein</keyword>
<feature type="region of interest" description="Disordered" evidence="13">
    <location>
        <begin position="209"/>
        <end position="238"/>
    </location>
</feature>
<reference evidence="15 16" key="1">
    <citation type="journal article" date="2014" name="MBio">
        <title>The Ordospora colligata genome; evolution of extreme reduction in microsporidia and host-to-parasite horizontal gene transfer.</title>
        <authorList>
            <person name="Pombert J.-F."/>
            <person name="Haag K.L."/>
            <person name="Beidas S."/>
            <person name="Ebert D."/>
            <person name="Keeling P.J."/>
        </authorList>
    </citation>
    <scope>NUCLEOTIDE SEQUENCE [LARGE SCALE GENOMIC DNA]</scope>
    <source>
        <strain evidence="15 16">OC4</strain>
    </source>
</reference>
<comment type="caution">
    <text evidence="15">The sequence shown here is derived from an EMBL/GenBank/DDBJ whole genome shotgun (WGS) entry which is preliminary data.</text>
</comment>
<evidence type="ECO:0000256" key="10">
    <source>
        <dbReference type="ARBA" id="ARBA00025908"/>
    </source>
</evidence>
<evidence type="ECO:0000256" key="3">
    <source>
        <dbReference type="ARBA" id="ARBA00017405"/>
    </source>
</evidence>
<comment type="similarity">
    <text evidence="2">Belongs to the KRR1 family.</text>
</comment>
<keyword evidence="6" id="KW-0694">RNA-binding</keyword>
<accession>A0A0B2ULI7</accession>
<dbReference type="InterPro" id="IPR024166">
    <property type="entry name" value="rRNA_assembly_KRR1"/>
</dbReference>
<dbReference type="PANTHER" id="PTHR12581">
    <property type="entry name" value="HIV-1 REV BINDING PROTEIN 2, 3"/>
    <property type="match status" value="1"/>
</dbReference>
<evidence type="ECO:0000256" key="11">
    <source>
        <dbReference type="ARBA" id="ARBA00032023"/>
    </source>
</evidence>
<evidence type="ECO:0000256" key="2">
    <source>
        <dbReference type="ARBA" id="ARBA00009344"/>
    </source>
</evidence>
<evidence type="ECO:0000256" key="4">
    <source>
        <dbReference type="ARBA" id="ARBA00022517"/>
    </source>
</evidence>
<evidence type="ECO:0000259" key="14">
    <source>
        <dbReference type="SMART" id="SM00322"/>
    </source>
</evidence>
<comment type="subcellular location">
    <subcellularLocation>
        <location evidence="1">Nucleus</location>
        <location evidence="1">Nucleolus</location>
    </subcellularLocation>
</comment>
<dbReference type="GO" id="GO:0032040">
    <property type="term" value="C:small-subunit processome"/>
    <property type="evidence" value="ECO:0007669"/>
    <property type="project" value="EnsemblFungi"/>
</dbReference>
<evidence type="ECO:0000256" key="13">
    <source>
        <dbReference type="SAM" id="MobiDB-lite"/>
    </source>
</evidence>
<evidence type="ECO:0000256" key="12">
    <source>
        <dbReference type="ARBA" id="ARBA00032993"/>
    </source>
</evidence>
<evidence type="ECO:0000256" key="5">
    <source>
        <dbReference type="ARBA" id="ARBA00022552"/>
    </source>
</evidence>
<evidence type="ECO:0000256" key="6">
    <source>
        <dbReference type="ARBA" id="ARBA00022884"/>
    </source>
</evidence>
<comment type="function">
    <text evidence="9">Required for 40S ribosome biogenesis. Involved in nucleolar processing of pre-18S ribosomal RNA and ribosome assembly. Essential for vegetative growth.</text>
</comment>
<proteinExistence type="inferred from homology"/>
<dbReference type="Pfam" id="PF21800">
    <property type="entry name" value="KH_KRR1_2nd"/>
    <property type="match status" value="1"/>
</dbReference>
<dbReference type="SMART" id="SM00322">
    <property type="entry name" value="KH"/>
    <property type="match status" value="1"/>
</dbReference>
<name>A0A0B2ULI7_9MICR</name>
<evidence type="ECO:0000256" key="9">
    <source>
        <dbReference type="ARBA" id="ARBA00024668"/>
    </source>
</evidence>
<dbReference type="GeneID" id="26261536"/>
<dbReference type="Pfam" id="PF17903">
    <property type="entry name" value="KH_KRR1_1st"/>
    <property type="match status" value="1"/>
</dbReference>
<dbReference type="GO" id="GO:0003723">
    <property type="term" value="F:RNA binding"/>
    <property type="evidence" value="ECO:0007669"/>
    <property type="project" value="UniProtKB-KW"/>
</dbReference>
<gene>
    <name evidence="15" type="ORF">M896_040980</name>
</gene>
<sequence length="286" mass="33303">MEDEVKFVESDFKHEFTEVSSEDVMFPKYRIKYIEQTEKYIVKALEKKKISCTIDFERNVISVLTNANTRDPFIFIKAVNFVKLVGRGVRVEEAMKVLEDEYFCEVIDIKNLAGSEKVFEKRRDRLIGPKEMTLEAIQKVTGCYVLVHGKTVSVVGSFRGVEEVKDIVISCMDNIHPIYKIKRLIEKRKLEGEDGKKCEDWERYLPQATKKGNSGGSKMKKKIGRVSGGMPDCEPRRKDDIEMETGEYFVGADEAKKETRRREERKCKETKRRKEIEKYIVPDEDE</sequence>
<dbReference type="RefSeq" id="XP_014563944.1">
    <property type="nucleotide sequence ID" value="XM_014708458.1"/>
</dbReference>
<evidence type="ECO:0000256" key="8">
    <source>
        <dbReference type="ARBA" id="ARBA00023274"/>
    </source>
</evidence>
<dbReference type="InterPro" id="IPR048548">
    <property type="entry name" value="KRR1-like_KH2"/>
</dbReference>
<dbReference type="FunCoup" id="A0A0B2ULI7">
    <property type="interactions" value="254"/>
</dbReference>
<dbReference type="EMBL" id="JOKQ01000004">
    <property type="protein sequence ID" value="KHN69902.1"/>
    <property type="molecule type" value="Genomic_DNA"/>
</dbReference>
<dbReference type="InParanoid" id="A0A0B2ULI7"/>